<evidence type="ECO:0000313" key="2">
    <source>
        <dbReference type="EMBL" id="SVB42616.1"/>
    </source>
</evidence>
<accession>A0A382DVS6</accession>
<dbReference type="AlphaFoldDB" id="A0A382DVS6"/>
<sequence length="39" mass="4362">MAKRARPSVTWPTKSGGTPDFASMTPSQRLAYHTTRLKQ</sequence>
<feature type="region of interest" description="Disordered" evidence="1">
    <location>
        <begin position="1"/>
        <end position="39"/>
    </location>
</feature>
<proteinExistence type="predicted"/>
<reference evidence="2" key="1">
    <citation type="submission" date="2018-05" db="EMBL/GenBank/DDBJ databases">
        <authorList>
            <person name="Lanie J.A."/>
            <person name="Ng W.-L."/>
            <person name="Kazmierczak K.M."/>
            <person name="Andrzejewski T.M."/>
            <person name="Davidsen T.M."/>
            <person name="Wayne K.J."/>
            <person name="Tettelin H."/>
            <person name="Glass J.I."/>
            <person name="Rusch D."/>
            <person name="Podicherti R."/>
            <person name="Tsui H.-C.T."/>
            <person name="Winkler M.E."/>
        </authorList>
    </citation>
    <scope>NUCLEOTIDE SEQUENCE</scope>
</reference>
<gene>
    <name evidence="2" type="ORF">METZ01_LOCUS195470</name>
</gene>
<name>A0A382DVS6_9ZZZZ</name>
<protein>
    <submittedName>
        <fullName evidence="2">Uncharacterized protein</fullName>
    </submittedName>
</protein>
<organism evidence="2">
    <name type="scientific">marine metagenome</name>
    <dbReference type="NCBI Taxonomy" id="408172"/>
    <lineage>
        <taxon>unclassified sequences</taxon>
        <taxon>metagenomes</taxon>
        <taxon>ecological metagenomes</taxon>
    </lineage>
</organism>
<evidence type="ECO:0000256" key="1">
    <source>
        <dbReference type="SAM" id="MobiDB-lite"/>
    </source>
</evidence>
<dbReference type="EMBL" id="UINC01041400">
    <property type="protein sequence ID" value="SVB42616.1"/>
    <property type="molecule type" value="Genomic_DNA"/>
</dbReference>